<dbReference type="Gene3D" id="3.40.50.720">
    <property type="entry name" value="NAD(P)-binding Rossmann-like Domain"/>
    <property type="match status" value="1"/>
</dbReference>
<dbReference type="OrthoDB" id="10268090at2759"/>
<accession>A0A6G1HX74</accession>
<dbReference type="AlphaFoldDB" id="A0A6G1HX74"/>
<gene>
    <name evidence="4" type="ORF">EJ06DRAFT_529750</name>
</gene>
<evidence type="ECO:0000313" key="4">
    <source>
        <dbReference type="EMBL" id="KAF2400612.1"/>
    </source>
</evidence>
<name>A0A6G1HX74_9PEZI</name>
<protein>
    <submittedName>
        <fullName evidence="4">NAD(P)-binding protein</fullName>
    </submittedName>
</protein>
<dbReference type="InterPro" id="IPR051276">
    <property type="entry name" value="Saccharopine_DH-like_oxidrdct"/>
</dbReference>
<feature type="domain" description="Saccharopine dehydrogenase NADP binding" evidence="3">
    <location>
        <begin position="8"/>
        <end position="137"/>
    </location>
</feature>
<dbReference type="SUPFAM" id="SSF51735">
    <property type="entry name" value="NAD(P)-binding Rossmann-fold domains"/>
    <property type="match status" value="1"/>
</dbReference>
<dbReference type="InterPro" id="IPR005097">
    <property type="entry name" value="Sacchrp_dh_NADP-bd"/>
</dbReference>
<proteinExistence type="inferred from homology"/>
<dbReference type="EMBL" id="ML996694">
    <property type="protein sequence ID" value="KAF2400612.1"/>
    <property type="molecule type" value="Genomic_DNA"/>
</dbReference>
<keyword evidence="5" id="KW-1185">Reference proteome</keyword>
<sequence length="411" mass="44513">MSSRTYDIVLLGATGYTGKFTAEYIQEHARTNLKWAIAGRNGQRLESIAAELKTLNADRVQPAIEVVSLDAAELDALAKKTTVLISTVGPYWKFGSPVVEACAKNGTHYLDVTGEVPWVYEMLQKYHETAKANGSFIIPQCGIDSVPADLLAWLLVRHVRKTLNTGVREVVNSLQKISGAISGGTATTAISLIEAYPLKVLRKSMHPFALCPIPAPPKFSPGGILSKLLGYRTVPDLGVLTTSPQAGSDIPIVNRSWGLFDNGALYGPNFRFSEYMRTRNAFTGALTAYAFGLLMLGLVFKPIRSLLKRLAYAPGEGQTKEEAKHNVLRYKATAVADAQPARRAVATFDYTGPGYYLTGVMLAEAALEVLDGGDFYARKIGGGMVTPATLGEGYVERLRKAGCKIEVDMLD</sequence>
<reference evidence="4" key="1">
    <citation type="journal article" date="2020" name="Stud. Mycol.">
        <title>101 Dothideomycetes genomes: a test case for predicting lifestyles and emergence of pathogens.</title>
        <authorList>
            <person name="Haridas S."/>
            <person name="Albert R."/>
            <person name="Binder M."/>
            <person name="Bloem J."/>
            <person name="Labutti K."/>
            <person name="Salamov A."/>
            <person name="Andreopoulos B."/>
            <person name="Baker S."/>
            <person name="Barry K."/>
            <person name="Bills G."/>
            <person name="Bluhm B."/>
            <person name="Cannon C."/>
            <person name="Castanera R."/>
            <person name="Culley D."/>
            <person name="Daum C."/>
            <person name="Ezra D."/>
            <person name="Gonzalez J."/>
            <person name="Henrissat B."/>
            <person name="Kuo A."/>
            <person name="Liang C."/>
            <person name="Lipzen A."/>
            <person name="Lutzoni F."/>
            <person name="Magnuson J."/>
            <person name="Mondo S."/>
            <person name="Nolan M."/>
            <person name="Ohm R."/>
            <person name="Pangilinan J."/>
            <person name="Park H.-J."/>
            <person name="Ramirez L."/>
            <person name="Alfaro M."/>
            <person name="Sun H."/>
            <person name="Tritt A."/>
            <person name="Yoshinaga Y."/>
            <person name="Zwiers L.-H."/>
            <person name="Turgeon B."/>
            <person name="Goodwin S."/>
            <person name="Spatafora J."/>
            <person name="Crous P."/>
            <person name="Grigoriev I."/>
        </authorList>
    </citation>
    <scope>NUCLEOTIDE SEQUENCE</scope>
    <source>
        <strain evidence="4">CBS 262.69</strain>
    </source>
</reference>
<organism evidence="4 5">
    <name type="scientific">Trichodelitschia bisporula</name>
    <dbReference type="NCBI Taxonomy" id="703511"/>
    <lineage>
        <taxon>Eukaryota</taxon>
        <taxon>Fungi</taxon>
        <taxon>Dikarya</taxon>
        <taxon>Ascomycota</taxon>
        <taxon>Pezizomycotina</taxon>
        <taxon>Dothideomycetes</taxon>
        <taxon>Dothideomycetes incertae sedis</taxon>
        <taxon>Phaeotrichales</taxon>
        <taxon>Phaeotrichaceae</taxon>
        <taxon>Trichodelitschia</taxon>
    </lineage>
</organism>
<keyword evidence="2" id="KW-0472">Membrane</keyword>
<dbReference type="GO" id="GO:0005886">
    <property type="term" value="C:plasma membrane"/>
    <property type="evidence" value="ECO:0007669"/>
    <property type="project" value="TreeGrafter"/>
</dbReference>
<dbReference type="PANTHER" id="PTHR12286:SF5">
    <property type="entry name" value="SACCHAROPINE DEHYDROGENASE-LIKE OXIDOREDUCTASE"/>
    <property type="match status" value="1"/>
</dbReference>
<dbReference type="Proteomes" id="UP000799640">
    <property type="component" value="Unassembled WGS sequence"/>
</dbReference>
<comment type="similarity">
    <text evidence="1">Belongs to the saccharopine dehydrogenase family.</text>
</comment>
<dbReference type="InterPro" id="IPR036291">
    <property type="entry name" value="NAD(P)-bd_dom_sf"/>
</dbReference>
<dbReference type="PANTHER" id="PTHR12286">
    <property type="entry name" value="SACCHAROPINE DEHYDROGENASE-LIKE OXIDOREDUCTASE"/>
    <property type="match status" value="1"/>
</dbReference>
<dbReference type="Pfam" id="PF03435">
    <property type="entry name" value="Sacchrp_dh_NADP"/>
    <property type="match status" value="1"/>
</dbReference>
<dbReference type="GO" id="GO:0009247">
    <property type="term" value="P:glycolipid biosynthetic process"/>
    <property type="evidence" value="ECO:0007669"/>
    <property type="project" value="TreeGrafter"/>
</dbReference>
<keyword evidence="2" id="KW-1133">Transmembrane helix</keyword>
<evidence type="ECO:0000313" key="5">
    <source>
        <dbReference type="Proteomes" id="UP000799640"/>
    </source>
</evidence>
<keyword evidence="2" id="KW-0812">Transmembrane</keyword>
<dbReference type="GO" id="GO:0005811">
    <property type="term" value="C:lipid droplet"/>
    <property type="evidence" value="ECO:0007669"/>
    <property type="project" value="TreeGrafter"/>
</dbReference>
<dbReference type="GO" id="GO:0005739">
    <property type="term" value="C:mitochondrion"/>
    <property type="evidence" value="ECO:0007669"/>
    <property type="project" value="TreeGrafter"/>
</dbReference>
<evidence type="ECO:0000256" key="2">
    <source>
        <dbReference type="SAM" id="Phobius"/>
    </source>
</evidence>
<evidence type="ECO:0000259" key="3">
    <source>
        <dbReference type="Pfam" id="PF03435"/>
    </source>
</evidence>
<evidence type="ECO:0000256" key="1">
    <source>
        <dbReference type="ARBA" id="ARBA00038048"/>
    </source>
</evidence>
<feature type="transmembrane region" description="Helical" evidence="2">
    <location>
        <begin position="281"/>
        <end position="300"/>
    </location>
</feature>